<dbReference type="InterPro" id="IPR000731">
    <property type="entry name" value="SSD"/>
</dbReference>
<dbReference type="Gene3D" id="1.20.1640.10">
    <property type="entry name" value="Multidrug efflux transporter AcrB transmembrane domain"/>
    <property type="match status" value="2"/>
</dbReference>
<feature type="transmembrane region" description="Helical" evidence="7">
    <location>
        <begin position="322"/>
        <end position="349"/>
    </location>
</feature>
<keyword evidence="3" id="KW-1003">Cell membrane</keyword>
<dbReference type="EMBL" id="JNVM01000012">
    <property type="protein sequence ID" value="KEQ25106.1"/>
    <property type="molecule type" value="Genomic_DNA"/>
</dbReference>
<sequence>MLRALHTFSSWVSSPKGAKSIVAGWLLLVVVLAAAAPSAKKFAISSGEGSVKENTPSTAAQQIMNEQFPSADGLTALLVLHGKQAITTEERAKIRQLSEWLASDSKPQHVTGALPFHRLPEAAQDRLFSEDRRTLLLNVTLEKGLESDRIYDTLKQIREQAGKIGLGELQLEMTGPAGIAADTIALFKNADFVLMLATVGLILVILLLIYRSPLLAVLPLVISGVVYEAVDRVLGLSAKNGWLVVDKQALSIMMILLFAVLTDYCLFVFSRYREQLGKVGSKHDAMRLAMNQVAEPILFSGGTVLVAVLVLLAAVFKPYHYFAPVFAVAMAVILLSGLTLIPAVFTLVGRKAFWPFVPKLEERDTRPAGLWAKAGSLVAKRPGMTAGVLTVLLLFASLNISGMKYSFNLLKSFPDTASSRQGFELLEQSYPPGQLAPVTVILQSDRPLSEEPQFREKLTSLTGLIAKQTGVESVEPKPDTVRGDWPANMLSPDKQSVRLQLLVKGNPYDPAALDALNAWRGNAEAMLKDSGFDPLRDSLHFAGQTAQQLDVRAMNERDTLVLFSLIGLLITVMLGFQTRSLLMPVYMMLTILLSYAATMGLGWVIAHSLLGYDAISYRLPVYTFVFLVALGVDYNIMLVSRVKEEARKMGWSEAVSRGVSLTGGVISSAGLILAATFGVLMTQPLQELFLFGLTMTIGILIDTFLVRGLLLPSIMVLTGKRKPSSAQTPQVHSS</sequence>
<dbReference type="PANTHER" id="PTHR33406">
    <property type="entry name" value="MEMBRANE PROTEIN MJ1562-RELATED"/>
    <property type="match status" value="1"/>
</dbReference>
<evidence type="ECO:0000256" key="3">
    <source>
        <dbReference type="ARBA" id="ARBA00022475"/>
    </source>
</evidence>
<feature type="domain" description="SSD" evidence="8">
    <location>
        <begin position="588"/>
        <end position="716"/>
    </location>
</feature>
<feature type="transmembrane region" description="Helical" evidence="7">
    <location>
        <begin position="192"/>
        <end position="209"/>
    </location>
</feature>
<feature type="transmembrane region" description="Helical" evidence="7">
    <location>
        <begin position="250"/>
        <end position="272"/>
    </location>
</feature>
<accession>A0A081P333</accession>
<keyword evidence="4 7" id="KW-0812">Transmembrane</keyword>
<dbReference type="RefSeq" id="WP_036683600.1">
    <property type="nucleotide sequence ID" value="NZ_FYEP01000020.1"/>
</dbReference>
<evidence type="ECO:0000256" key="5">
    <source>
        <dbReference type="ARBA" id="ARBA00022989"/>
    </source>
</evidence>
<feature type="transmembrane region" description="Helical" evidence="7">
    <location>
        <begin position="621"/>
        <end position="639"/>
    </location>
</feature>
<name>A0A081P333_9BACL</name>
<dbReference type="InterPro" id="IPR004869">
    <property type="entry name" value="MMPL_dom"/>
</dbReference>
<dbReference type="GO" id="GO:0005886">
    <property type="term" value="C:plasma membrane"/>
    <property type="evidence" value="ECO:0007669"/>
    <property type="project" value="UniProtKB-SubCell"/>
</dbReference>
<comment type="subcellular location">
    <subcellularLocation>
        <location evidence="1">Cell membrane</location>
        <topology evidence="1">Multi-pass membrane protein</topology>
    </subcellularLocation>
</comment>
<organism evidence="9 10">
    <name type="scientific">Paenibacillus tyrfis</name>
    <dbReference type="NCBI Taxonomy" id="1501230"/>
    <lineage>
        <taxon>Bacteria</taxon>
        <taxon>Bacillati</taxon>
        <taxon>Bacillota</taxon>
        <taxon>Bacilli</taxon>
        <taxon>Bacillales</taxon>
        <taxon>Paenibacillaceae</taxon>
        <taxon>Paenibacillus</taxon>
    </lineage>
</organism>
<comment type="caution">
    <text evidence="9">The sequence shown here is derived from an EMBL/GenBank/DDBJ whole genome shotgun (WGS) entry which is preliminary data.</text>
</comment>
<dbReference type="OrthoDB" id="2365435at2"/>
<keyword evidence="10" id="KW-1185">Reference proteome</keyword>
<dbReference type="Proteomes" id="UP000028123">
    <property type="component" value="Unassembled WGS sequence"/>
</dbReference>
<feature type="transmembrane region" description="Helical" evidence="7">
    <location>
        <begin position="688"/>
        <end position="711"/>
    </location>
</feature>
<dbReference type="AlphaFoldDB" id="A0A081P333"/>
<gene>
    <name evidence="9" type="ORF">ET33_05300</name>
</gene>
<evidence type="ECO:0000256" key="6">
    <source>
        <dbReference type="ARBA" id="ARBA00023136"/>
    </source>
</evidence>
<evidence type="ECO:0000256" key="1">
    <source>
        <dbReference type="ARBA" id="ARBA00004651"/>
    </source>
</evidence>
<feature type="transmembrane region" description="Helical" evidence="7">
    <location>
        <begin position="588"/>
        <end position="609"/>
    </location>
</feature>
<feature type="transmembrane region" description="Helical" evidence="7">
    <location>
        <begin position="659"/>
        <end position="682"/>
    </location>
</feature>
<evidence type="ECO:0000256" key="7">
    <source>
        <dbReference type="SAM" id="Phobius"/>
    </source>
</evidence>
<dbReference type="PROSITE" id="PS50156">
    <property type="entry name" value="SSD"/>
    <property type="match status" value="1"/>
</dbReference>
<dbReference type="Pfam" id="PF03176">
    <property type="entry name" value="MMPL"/>
    <property type="match status" value="2"/>
</dbReference>
<evidence type="ECO:0000313" key="10">
    <source>
        <dbReference type="Proteomes" id="UP000028123"/>
    </source>
</evidence>
<dbReference type="eggNOG" id="COG2409">
    <property type="taxonomic scope" value="Bacteria"/>
</dbReference>
<dbReference type="SUPFAM" id="SSF82866">
    <property type="entry name" value="Multidrug efflux transporter AcrB transmembrane domain"/>
    <property type="match status" value="2"/>
</dbReference>
<proteinExistence type="inferred from homology"/>
<reference evidence="9 10" key="1">
    <citation type="submission" date="2014-06" db="EMBL/GenBank/DDBJ databases">
        <title>Draft genome sequence of Paenibacillus sp. MSt1.</title>
        <authorList>
            <person name="Aw Y.K."/>
            <person name="Ong K.S."/>
            <person name="Gan H.M."/>
            <person name="Lee S.M."/>
        </authorList>
    </citation>
    <scope>NUCLEOTIDE SEQUENCE [LARGE SCALE GENOMIC DNA]</scope>
    <source>
        <strain evidence="9 10">MSt1</strain>
    </source>
</reference>
<dbReference type="InterPro" id="IPR050545">
    <property type="entry name" value="Mycobact_MmpL"/>
</dbReference>
<protein>
    <submittedName>
        <fullName evidence="9">Membrane protein</fullName>
    </submittedName>
</protein>
<evidence type="ECO:0000256" key="4">
    <source>
        <dbReference type="ARBA" id="ARBA00022692"/>
    </source>
</evidence>
<evidence type="ECO:0000313" key="9">
    <source>
        <dbReference type="EMBL" id="KEQ25106.1"/>
    </source>
</evidence>
<dbReference type="PANTHER" id="PTHR33406:SF6">
    <property type="entry name" value="MEMBRANE PROTEIN YDGH-RELATED"/>
    <property type="match status" value="1"/>
</dbReference>
<feature type="transmembrane region" description="Helical" evidence="7">
    <location>
        <begin position="559"/>
        <end position="576"/>
    </location>
</feature>
<evidence type="ECO:0000259" key="8">
    <source>
        <dbReference type="PROSITE" id="PS50156"/>
    </source>
</evidence>
<evidence type="ECO:0000256" key="2">
    <source>
        <dbReference type="ARBA" id="ARBA00010157"/>
    </source>
</evidence>
<keyword evidence="5 7" id="KW-1133">Transmembrane helix</keyword>
<feature type="transmembrane region" description="Helical" evidence="7">
    <location>
        <begin position="293"/>
        <end position="316"/>
    </location>
</feature>
<keyword evidence="6 7" id="KW-0472">Membrane</keyword>
<comment type="similarity">
    <text evidence="2">Belongs to the resistance-nodulation-cell division (RND) (TC 2.A.6) family. MmpL subfamily.</text>
</comment>